<dbReference type="VEuPathDB" id="TrichDB:TVAG_273400"/>
<dbReference type="EMBL" id="DS116288">
    <property type="protein sequence ID" value="EAX82914.1"/>
    <property type="molecule type" value="Genomic_DNA"/>
</dbReference>
<dbReference type="InParanoid" id="A2GIV3"/>
<dbReference type="VEuPathDB" id="TrichDB:TVAGG3_0704720"/>
<feature type="signal peptide" evidence="1">
    <location>
        <begin position="1"/>
        <end position="22"/>
    </location>
</feature>
<reference evidence="2" key="2">
    <citation type="journal article" date="2007" name="Science">
        <title>Draft genome sequence of the sexually transmitted pathogen Trichomonas vaginalis.</title>
        <authorList>
            <person name="Carlton J.M."/>
            <person name="Hirt R.P."/>
            <person name="Silva J.C."/>
            <person name="Delcher A.L."/>
            <person name="Schatz M."/>
            <person name="Zhao Q."/>
            <person name="Wortman J.R."/>
            <person name="Bidwell S.L."/>
            <person name="Alsmark U.C.M."/>
            <person name="Besteiro S."/>
            <person name="Sicheritz-Ponten T."/>
            <person name="Noel C.J."/>
            <person name="Dacks J.B."/>
            <person name="Foster P.G."/>
            <person name="Simillion C."/>
            <person name="Van de Peer Y."/>
            <person name="Miranda-Saavedra D."/>
            <person name="Barton G.J."/>
            <person name="Westrop G.D."/>
            <person name="Mueller S."/>
            <person name="Dessi D."/>
            <person name="Fiori P.L."/>
            <person name="Ren Q."/>
            <person name="Paulsen I."/>
            <person name="Zhang H."/>
            <person name="Bastida-Corcuera F.D."/>
            <person name="Simoes-Barbosa A."/>
            <person name="Brown M.T."/>
            <person name="Hayes R.D."/>
            <person name="Mukherjee M."/>
            <person name="Okumura C.Y."/>
            <person name="Schneider R."/>
            <person name="Smith A.J."/>
            <person name="Vanacova S."/>
            <person name="Villalvazo M."/>
            <person name="Haas B.J."/>
            <person name="Pertea M."/>
            <person name="Feldblyum T.V."/>
            <person name="Utterback T.R."/>
            <person name="Shu C.L."/>
            <person name="Osoegawa K."/>
            <person name="de Jong P.J."/>
            <person name="Hrdy I."/>
            <person name="Horvathova L."/>
            <person name="Zubacova Z."/>
            <person name="Dolezal P."/>
            <person name="Malik S.B."/>
            <person name="Logsdon J.M. Jr."/>
            <person name="Henze K."/>
            <person name="Gupta A."/>
            <person name="Wang C.C."/>
            <person name="Dunne R.L."/>
            <person name="Upcroft J.A."/>
            <person name="Upcroft P."/>
            <person name="White O."/>
            <person name="Salzberg S.L."/>
            <person name="Tang P."/>
            <person name="Chiu C.-H."/>
            <person name="Lee Y.-S."/>
            <person name="Embley T.M."/>
            <person name="Coombs G.H."/>
            <person name="Mottram J.C."/>
            <person name="Tachezy J."/>
            <person name="Fraser-Liggett C.M."/>
            <person name="Johnson P.J."/>
        </authorList>
    </citation>
    <scope>NUCLEOTIDE SEQUENCE [LARGE SCALE GENOMIC DNA]</scope>
    <source>
        <strain evidence="2">G3</strain>
    </source>
</reference>
<reference evidence="2" key="1">
    <citation type="submission" date="2006-10" db="EMBL/GenBank/DDBJ databases">
        <authorList>
            <person name="Amadeo P."/>
            <person name="Zhao Q."/>
            <person name="Wortman J."/>
            <person name="Fraser-Liggett C."/>
            <person name="Carlton J."/>
        </authorList>
    </citation>
    <scope>NUCLEOTIDE SEQUENCE</scope>
    <source>
        <strain evidence="2">G3</strain>
    </source>
</reference>
<gene>
    <name evidence="2" type="ORF">TVAG_273400</name>
</gene>
<keyword evidence="3" id="KW-1185">Reference proteome</keyword>
<keyword evidence="1" id="KW-0732">Signal</keyword>
<dbReference type="AlphaFoldDB" id="A2GIV3"/>
<feature type="chain" id="PRO_5002643939" evidence="1">
    <location>
        <begin position="23"/>
        <end position="186"/>
    </location>
</feature>
<accession>A2GIV3</accession>
<evidence type="ECO:0000313" key="2">
    <source>
        <dbReference type="EMBL" id="EAX82914.1"/>
    </source>
</evidence>
<evidence type="ECO:0000313" key="3">
    <source>
        <dbReference type="Proteomes" id="UP000001542"/>
    </source>
</evidence>
<sequence length="186" mass="21050">MDIVIYLIVLIVCGMVFTGCYGCYKFGVCDCCCKRSYASSSSSDCAVQRTNYPAAQYSSNAVQNRNIYSQRSDLSDDILLGIALNQFQKEQARDIALLTKELIEIQQIINNGTLQDVINLSIVFLHHLDYLQNSLEGLKMLEDFRELLRAIRDEIVSALQTRRTIRIAIIERNGNQIRGIVAQFQA</sequence>
<dbReference type="RefSeq" id="XP_001295844.1">
    <property type="nucleotide sequence ID" value="XM_001295843.1"/>
</dbReference>
<dbReference type="Proteomes" id="UP000001542">
    <property type="component" value="Unassembled WGS sequence"/>
</dbReference>
<dbReference type="SMR" id="A2GIV3"/>
<proteinExistence type="predicted"/>
<name>A2GIV3_TRIV3</name>
<dbReference type="KEGG" id="tva:4740546"/>
<organism evidence="2 3">
    <name type="scientific">Trichomonas vaginalis (strain ATCC PRA-98 / G3)</name>
    <dbReference type="NCBI Taxonomy" id="412133"/>
    <lineage>
        <taxon>Eukaryota</taxon>
        <taxon>Metamonada</taxon>
        <taxon>Parabasalia</taxon>
        <taxon>Trichomonadida</taxon>
        <taxon>Trichomonadidae</taxon>
        <taxon>Trichomonas</taxon>
    </lineage>
</organism>
<protein>
    <submittedName>
        <fullName evidence="2">Uncharacterized protein</fullName>
    </submittedName>
</protein>
<evidence type="ECO:0000256" key="1">
    <source>
        <dbReference type="SAM" id="SignalP"/>
    </source>
</evidence>